<accession>A0A944DP32</accession>
<organism evidence="1 2">
    <name type="scientific">Pseudomonas fluorescens</name>
    <dbReference type="NCBI Taxonomy" id="294"/>
    <lineage>
        <taxon>Bacteria</taxon>
        <taxon>Pseudomonadati</taxon>
        <taxon>Pseudomonadota</taxon>
        <taxon>Gammaproteobacteria</taxon>
        <taxon>Pseudomonadales</taxon>
        <taxon>Pseudomonadaceae</taxon>
        <taxon>Pseudomonas</taxon>
    </lineage>
</organism>
<evidence type="ECO:0000313" key="1">
    <source>
        <dbReference type="EMBL" id="MBT2331628.1"/>
    </source>
</evidence>
<gene>
    <name evidence="1" type="ORF">J7E47_23205</name>
</gene>
<sequence>MDKLIAPRGEGKSRKSRLIKIAEVVGKVGLSAVPIPPVVSEVAKLGLEKIFSYVRQRDEQRILEFYRAFFYKNGVPDEGILDAEIEESNFHALLNACVSDIEEEKTIPYANLTRSIALGRVDPELRRNFILTLRDLSWDELDLLRRIYVVTKHAVIPNKGKDFDVSLLLDYPPSQISETLAVANLKAKGMVEDEKLSSAGSSFVSACSNEDDLEPVIYGYKVWSGYTCLILHLSGKHLSNSESEMLAASLRSTCIHSYSVTAIGGFETGRNDPLSRLGTNCCVILIDEEFEVTPASLEAISKIAETRPVVQVLNNRKAIDEEPFTRLPAIRRDLNKGDAWRVEAVNLLIREINLRGQVKGAPE</sequence>
<proteinExistence type="predicted"/>
<dbReference type="EMBL" id="JAGGOB010000056">
    <property type="protein sequence ID" value="MBT2331628.1"/>
    <property type="molecule type" value="Genomic_DNA"/>
</dbReference>
<protein>
    <submittedName>
        <fullName evidence="1">Uncharacterized protein</fullName>
    </submittedName>
</protein>
<dbReference type="AlphaFoldDB" id="A0A944DP32"/>
<dbReference type="Proteomes" id="UP000692896">
    <property type="component" value="Unassembled WGS sequence"/>
</dbReference>
<comment type="caution">
    <text evidence="1">The sequence shown here is derived from an EMBL/GenBank/DDBJ whole genome shotgun (WGS) entry which is preliminary data.</text>
</comment>
<evidence type="ECO:0000313" key="2">
    <source>
        <dbReference type="Proteomes" id="UP000692896"/>
    </source>
</evidence>
<name>A0A944DP32_PSEFL</name>
<dbReference type="RefSeq" id="WP_214912899.1">
    <property type="nucleotide sequence ID" value="NZ_JAGGNX010000004.1"/>
</dbReference>
<reference evidence="1" key="1">
    <citation type="submission" date="2021-03" db="EMBL/GenBank/DDBJ databases">
        <title>Genomic analysis provides insights into the functional capacity of soil bacteria communities inhabiting an altitudinal gradient in the Atacama Desert.</title>
        <authorList>
            <person name="Gonzalez M."/>
            <person name="Maldonado J."/>
            <person name="Maza F."/>
            <person name="Hodar C."/>
            <person name="Cortes M."/>
            <person name="Palma R."/>
            <person name="Andreani C."/>
            <person name="Gaete A."/>
            <person name="Vasquez-Dean J."/>
            <person name="Acuna V."/>
            <person name="Aguado M."/>
            <person name="Mandakovic D."/>
            <person name="Latorre M."/>
            <person name="Orellana A."/>
            <person name="Gutierrez R."/>
            <person name="Montecino M."/>
            <person name="Allende M."/>
            <person name="Maass A."/>
            <person name="Cambiazo V."/>
        </authorList>
    </citation>
    <scope>NUCLEOTIDE SEQUENCE</scope>
    <source>
        <strain evidence="1">ISL-25</strain>
    </source>
</reference>